<proteinExistence type="predicted"/>
<feature type="compositionally biased region" description="Basic and acidic residues" evidence="1">
    <location>
        <begin position="67"/>
        <end position="79"/>
    </location>
</feature>
<evidence type="ECO:0000313" key="3">
    <source>
        <dbReference type="Proteomes" id="UP001497482"/>
    </source>
</evidence>
<keyword evidence="3" id="KW-1185">Reference proteome</keyword>
<reference evidence="2 3" key="1">
    <citation type="submission" date="2024-04" db="EMBL/GenBank/DDBJ databases">
        <authorList>
            <person name="Waldvogel A.-M."/>
            <person name="Schoenle A."/>
        </authorList>
    </citation>
    <scope>NUCLEOTIDE SEQUENCE [LARGE SCALE GENOMIC DNA]</scope>
</reference>
<feature type="region of interest" description="Disordered" evidence="1">
    <location>
        <begin position="1"/>
        <end position="26"/>
    </location>
</feature>
<sequence>MGTQTDVSGMFPAGQRSEDGAASDPLQAQLRVSDLRRRLDDSDTQLRQLETITSERDESIRRLRDQEQAVRVEPPARMEESDEVPEVEVENGGGFWSTFRSGAKKVVTASLWAVPAVVVGYGIYSLTC</sequence>
<protein>
    <recommendedName>
        <fullName evidence="4">DUF3618 domain-containing protein</fullName>
    </recommendedName>
</protein>
<name>A0AAV2JMU1_KNICA</name>
<dbReference type="Proteomes" id="UP001497482">
    <property type="component" value="Chromosome 13"/>
</dbReference>
<evidence type="ECO:0000313" key="2">
    <source>
        <dbReference type="EMBL" id="CAL1576957.1"/>
    </source>
</evidence>
<accession>A0AAV2JMU1</accession>
<gene>
    <name evidence="2" type="ORF">KC01_LOCUS8349</name>
</gene>
<organism evidence="2 3">
    <name type="scientific">Knipowitschia caucasica</name>
    <name type="common">Caucasian dwarf goby</name>
    <name type="synonym">Pomatoschistus caucasicus</name>
    <dbReference type="NCBI Taxonomy" id="637954"/>
    <lineage>
        <taxon>Eukaryota</taxon>
        <taxon>Metazoa</taxon>
        <taxon>Chordata</taxon>
        <taxon>Craniata</taxon>
        <taxon>Vertebrata</taxon>
        <taxon>Euteleostomi</taxon>
        <taxon>Actinopterygii</taxon>
        <taxon>Neopterygii</taxon>
        <taxon>Teleostei</taxon>
        <taxon>Neoteleostei</taxon>
        <taxon>Acanthomorphata</taxon>
        <taxon>Gobiaria</taxon>
        <taxon>Gobiiformes</taxon>
        <taxon>Gobioidei</taxon>
        <taxon>Gobiidae</taxon>
        <taxon>Gobiinae</taxon>
        <taxon>Knipowitschia</taxon>
    </lineage>
</organism>
<evidence type="ECO:0000256" key="1">
    <source>
        <dbReference type="SAM" id="MobiDB-lite"/>
    </source>
</evidence>
<evidence type="ECO:0008006" key="4">
    <source>
        <dbReference type="Google" id="ProtNLM"/>
    </source>
</evidence>
<feature type="compositionally biased region" description="Acidic residues" evidence="1">
    <location>
        <begin position="80"/>
        <end position="89"/>
    </location>
</feature>
<feature type="region of interest" description="Disordered" evidence="1">
    <location>
        <begin position="67"/>
        <end position="89"/>
    </location>
</feature>
<dbReference type="AlphaFoldDB" id="A0AAV2JMU1"/>
<dbReference type="EMBL" id="OZ035835">
    <property type="protein sequence ID" value="CAL1576957.1"/>
    <property type="molecule type" value="Genomic_DNA"/>
</dbReference>